<proteinExistence type="predicted"/>
<protein>
    <submittedName>
        <fullName evidence="2">DUF3466 family protein</fullName>
    </submittedName>
</protein>
<keyword evidence="3" id="KW-1185">Reference proteome</keyword>
<dbReference type="RefSeq" id="WP_163109227.1">
    <property type="nucleotide sequence ID" value="NZ_JAAAWP010000001.1"/>
</dbReference>
<dbReference type="InterPro" id="IPR022562">
    <property type="entry name" value="DUF3466"/>
</dbReference>
<keyword evidence="1" id="KW-0732">Signal</keyword>
<dbReference type="EMBL" id="JAAAWP010000001">
    <property type="protein sequence ID" value="NDW20054.1"/>
    <property type="molecule type" value="Genomic_DNA"/>
</dbReference>
<name>A0A6L9MPB5_9ALTE</name>
<evidence type="ECO:0000313" key="2">
    <source>
        <dbReference type="EMBL" id="NDW20054.1"/>
    </source>
</evidence>
<organism evidence="2 3">
    <name type="scientific">Alteromonas hispanica</name>
    <dbReference type="NCBI Taxonomy" id="315421"/>
    <lineage>
        <taxon>Bacteria</taxon>
        <taxon>Pseudomonadati</taxon>
        <taxon>Pseudomonadota</taxon>
        <taxon>Gammaproteobacteria</taxon>
        <taxon>Alteromonadales</taxon>
        <taxon>Alteromonadaceae</taxon>
        <taxon>Alteromonas/Salinimonas group</taxon>
        <taxon>Alteromonas</taxon>
    </lineage>
</organism>
<sequence>MKRTQLAAAVLLATGSVSAFAATYSVTPLPLQDTARSNFGRSIDEAGQMLTIAQLEYSPPIDVEQLIEGTTFFEQFGPALEDEESARQGVFTDSDYSSIVSYLISNPTLPQIQKLAQFRTYVTDTVDAELVPGLDKITDKFDDYTQSVEAFGRDSLSGDYIVGDSGGLVILDEYENEDGDIIKYTYPESSQQAFVQVSGETKVLPPVDDTLGGFASARAINNNLQVAGFSTVSFQTSVDEARERCDDDEERGDISIGRCLFNLYTGDFTAPRITSPFINTQVATAPAFVNLSEVNATIWQLDVNGDVISTQTYPLLEEPAEDNTFYLYTYAFDINNQGIAVGESLTGEFVAITRPNQSRRAESERVATVFRDGETVELLPRDENIISQAIAINDNNWVTGAVLPPSDTASRSKLFVYNLDSQEKFYPDGFFTSAGVTPNAINNNNIVVGSADVAATNETQREQAAFMYNIDTEELVNLNDLVACDNTYELIEAVDINDNNEILVNARIRTTAKEVTGVEILDSAGETTDIDAIVAVKLSPIANGEIDDCEVPEDEQPYERQAASMGWLAMFGILCAGVFRRRVKSKALSK</sequence>
<reference evidence="2 3" key="1">
    <citation type="submission" date="2020-01" db="EMBL/GenBank/DDBJ databases">
        <title>Genomes of bacteria type strains.</title>
        <authorList>
            <person name="Chen J."/>
            <person name="Zhu S."/>
            <person name="Yang J."/>
        </authorList>
    </citation>
    <scope>NUCLEOTIDE SEQUENCE [LARGE SCALE GENOMIC DNA]</scope>
    <source>
        <strain evidence="2 3">LMG 22958</strain>
    </source>
</reference>
<feature type="signal peptide" evidence="1">
    <location>
        <begin position="1"/>
        <end position="21"/>
    </location>
</feature>
<dbReference type="Pfam" id="PF11949">
    <property type="entry name" value="DUF3466"/>
    <property type="match status" value="1"/>
</dbReference>
<accession>A0A6L9MPB5</accession>
<feature type="chain" id="PRO_5027061220" evidence="1">
    <location>
        <begin position="22"/>
        <end position="590"/>
    </location>
</feature>
<evidence type="ECO:0000256" key="1">
    <source>
        <dbReference type="SAM" id="SignalP"/>
    </source>
</evidence>
<comment type="caution">
    <text evidence="2">The sequence shown here is derived from an EMBL/GenBank/DDBJ whole genome shotgun (WGS) entry which is preliminary data.</text>
</comment>
<dbReference type="Proteomes" id="UP000478837">
    <property type="component" value="Unassembled WGS sequence"/>
</dbReference>
<evidence type="ECO:0000313" key="3">
    <source>
        <dbReference type="Proteomes" id="UP000478837"/>
    </source>
</evidence>
<gene>
    <name evidence="2" type="ORF">GTW09_00730</name>
</gene>
<dbReference type="AlphaFoldDB" id="A0A6L9MPB5"/>